<organism evidence="1 2">
    <name type="scientific">Cyclotella atomus</name>
    <dbReference type="NCBI Taxonomy" id="382360"/>
    <lineage>
        <taxon>Eukaryota</taxon>
        <taxon>Sar</taxon>
        <taxon>Stramenopiles</taxon>
        <taxon>Ochrophyta</taxon>
        <taxon>Bacillariophyta</taxon>
        <taxon>Coscinodiscophyceae</taxon>
        <taxon>Thalassiosirophycidae</taxon>
        <taxon>Stephanodiscales</taxon>
        <taxon>Stephanodiscaceae</taxon>
        <taxon>Cyclotella</taxon>
    </lineage>
</organism>
<comment type="caution">
    <text evidence="1">The sequence shown here is derived from an EMBL/GenBank/DDBJ whole genome shotgun (WGS) entry which is preliminary data.</text>
</comment>
<evidence type="ECO:0000313" key="2">
    <source>
        <dbReference type="Proteomes" id="UP001530400"/>
    </source>
</evidence>
<dbReference type="EMBL" id="JALLPJ020001387">
    <property type="protein sequence ID" value="KAL3766363.1"/>
    <property type="molecule type" value="Genomic_DNA"/>
</dbReference>
<dbReference type="AlphaFoldDB" id="A0ABD3MRG2"/>
<protein>
    <submittedName>
        <fullName evidence="1">Uncharacterized protein</fullName>
    </submittedName>
</protein>
<accession>A0ABD3MRG2</accession>
<reference evidence="1 2" key="1">
    <citation type="submission" date="2024-10" db="EMBL/GenBank/DDBJ databases">
        <title>Updated reference genomes for cyclostephanoid diatoms.</title>
        <authorList>
            <person name="Roberts W.R."/>
            <person name="Alverson A.J."/>
        </authorList>
    </citation>
    <scope>NUCLEOTIDE SEQUENCE [LARGE SCALE GENOMIC DNA]</scope>
    <source>
        <strain evidence="1 2">AJA010-31</strain>
    </source>
</reference>
<name>A0ABD3MRG2_9STRA</name>
<dbReference type="Proteomes" id="UP001530400">
    <property type="component" value="Unassembled WGS sequence"/>
</dbReference>
<sequence>MSGPITCSGLELIKSGVKSDVMRIEATWPERWEGFDVPVCGSPATGHQYYSGREADTAKISYPAPTEYNSKVAEERYPLQFLYNEKSDKIKAARMDESQEAYAFLCCMQQSLLMGKSTTPYAQIPTLTPDEFLDHALYVPNPLLSGLFGLATGYAEMEVDQKLDLALKRTVKAIGDYALSINQHQLHNWRESDNNTEEAEPPVAEIGAIVMYDGQPAHQHQVIRATDMHKAEPEWNGRVHGFFGGFHTLNKLYNAMGDLFANIWPTLLEPTRDTPKRQLWFTHPGDPHQTQSETPDMLSAIYGSAGKALSEGTGNIPSAKDIDEHMIARAEKYPMCQVVLLYTRFAELTKLMKASETLDRKGCVDLYHQCLTLALSLFAMTHKTDYAVYSDGFIFIQMTTTGFPIRSDLFMEMSILDLRRYCGKVARRGLKRKLEYMFAIKCQSEFDHIHNKMQLWHYSEPPIIGRDADTGSPIYAEEGGFKLPHNQLFNADAANVINLGMERSLQYCQVNNINEHNKCKIARSEDDAPLSKLKISAKDRSVELKRAIVIGMSTDMKELSEFKPKFTKAEIGMPPPKS</sequence>
<keyword evidence="2" id="KW-1185">Reference proteome</keyword>
<evidence type="ECO:0000313" key="1">
    <source>
        <dbReference type="EMBL" id="KAL3766363.1"/>
    </source>
</evidence>
<gene>
    <name evidence="1" type="ORF">ACHAWO_012442</name>
</gene>
<proteinExistence type="predicted"/>